<comment type="caution">
    <text evidence="17">The sequence shown here is derived from an EMBL/GenBank/DDBJ whole genome shotgun (WGS) entry which is preliminary data.</text>
</comment>
<dbReference type="InterPro" id="IPR002429">
    <property type="entry name" value="CcO_II-like_C"/>
</dbReference>
<dbReference type="InterPro" id="IPR045187">
    <property type="entry name" value="CcO_II"/>
</dbReference>
<evidence type="ECO:0000256" key="14">
    <source>
        <dbReference type="SAM" id="Phobius"/>
    </source>
</evidence>
<keyword evidence="4" id="KW-0679">Respiratory chain</keyword>
<dbReference type="Gene3D" id="2.60.40.420">
    <property type="entry name" value="Cupredoxins - blue copper proteins"/>
    <property type="match status" value="1"/>
</dbReference>
<keyword evidence="18" id="KW-1185">Reference proteome</keyword>
<dbReference type="PROSITE" id="PS50857">
    <property type="entry name" value="COX2_CUA"/>
    <property type="match status" value="1"/>
</dbReference>
<comment type="function">
    <text evidence="11">Subunits I and II form the functional core of the enzyme complex. Electrons originating in cytochrome c are transferred via heme a and Cu(A) to the binuclear center formed by heme a3 and Cu(B).</text>
</comment>
<dbReference type="GO" id="GO:0016020">
    <property type="term" value="C:membrane"/>
    <property type="evidence" value="ECO:0007669"/>
    <property type="project" value="UniProtKB-SubCell"/>
</dbReference>
<dbReference type="InterPro" id="IPR014222">
    <property type="entry name" value="Cyt_c_oxidase_su2"/>
</dbReference>
<keyword evidence="10 14" id="KW-0472">Membrane</keyword>
<dbReference type="SUPFAM" id="SSF49503">
    <property type="entry name" value="Cupredoxins"/>
    <property type="match status" value="1"/>
</dbReference>
<dbReference type="GO" id="GO:0016491">
    <property type="term" value="F:oxidoreductase activity"/>
    <property type="evidence" value="ECO:0007669"/>
    <property type="project" value="InterPro"/>
</dbReference>
<name>A0A091B0R6_9GAMM</name>
<evidence type="ECO:0000256" key="15">
    <source>
        <dbReference type="SAM" id="SignalP"/>
    </source>
</evidence>
<evidence type="ECO:0000259" key="16">
    <source>
        <dbReference type="PROSITE" id="PS50857"/>
    </source>
</evidence>
<comment type="catalytic activity">
    <reaction evidence="13">
        <text>4 Fe(II)-[cytochrome c] + O2 + 8 H(+)(in) = 4 Fe(III)-[cytochrome c] + 2 H2O + 4 H(+)(out)</text>
        <dbReference type="Rhea" id="RHEA:11436"/>
        <dbReference type="Rhea" id="RHEA-COMP:10350"/>
        <dbReference type="Rhea" id="RHEA-COMP:14399"/>
        <dbReference type="ChEBI" id="CHEBI:15377"/>
        <dbReference type="ChEBI" id="CHEBI:15378"/>
        <dbReference type="ChEBI" id="CHEBI:15379"/>
        <dbReference type="ChEBI" id="CHEBI:29033"/>
        <dbReference type="ChEBI" id="CHEBI:29034"/>
        <dbReference type="EC" id="7.1.1.9"/>
    </reaction>
</comment>
<dbReference type="EMBL" id="AWXU01000095">
    <property type="protein sequence ID" value="KFN45301.1"/>
    <property type="molecule type" value="Genomic_DNA"/>
</dbReference>
<protein>
    <recommendedName>
        <fullName evidence="12">Cytochrome aa3 subunit 2</fullName>
    </recommendedName>
</protein>
<evidence type="ECO:0000313" key="18">
    <source>
        <dbReference type="Proteomes" id="UP000029391"/>
    </source>
</evidence>
<dbReference type="STRING" id="1121013.GCA_000426365_00643"/>
<dbReference type="GO" id="GO:0004129">
    <property type="term" value="F:cytochrome-c oxidase activity"/>
    <property type="evidence" value="ECO:0007669"/>
    <property type="project" value="UniProtKB-EC"/>
</dbReference>
<dbReference type="Pfam" id="PF00116">
    <property type="entry name" value="COX2"/>
    <property type="match status" value="1"/>
</dbReference>
<comment type="similarity">
    <text evidence="2">Belongs to the cytochrome c oxidase subunit 2 family.</text>
</comment>
<gene>
    <name evidence="17" type="ORF">P873_02440</name>
</gene>
<evidence type="ECO:0000256" key="1">
    <source>
        <dbReference type="ARBA" id="ARBA00004141"/>
    </source>
</evidence>
<feature type="signal peptide" evidence="15">
    <location>
        <begin position="1"/>
        <end position="21"/>
    </location>
</feature>
<dbReference type="Proteomes" id="UP000029391">
    <property type="component" value="Unassembled WGS sequence"/>
</dbReference>
<evidence type="ECO:0000313" key="17">
    <source>
        <dbReference type="EMBL" id="KFN45301.1"/>
    </source>
</evidence>
<evidence type="ECO:0000256" key="4">
    <source>
        <dbReference type="ARBA" id="ARBA00022660"/>
    </source>
</evidence>
<feature type="domain" description="Cytochrome oxidase subunit II copper A binding" evidence="16">
    <location>
        <begin position="110"/>
        <end position="226"/>
    </location>
</feature>
<evidence type="ECO:0000256" key="8">
    <source>
        <dbReference type="ARBA" id="ARBA00022989"/>
    </source>
</evidence>
<feature type="chain" id="PRO_5001870725" description="Cytochrome aa3 subunit 2" evidence="15">
    <location>
        <begin position="22"/>
        <end position="231"/>
    </location>
</feature>
<dbReference type="AlphaFoldDB" id="A0A091B0R6"/>
<evidence type="ECO:0000256" key="13">
    <source>
        <dbReference type="ARBA" id="ARBA00047816"/>
    </source>
</evidence>
<evidence type="ECO:0000256" key="11">
    <source>
        <dbReference type="ARBA" id="ARBA00024688"/>
    </source>
</evidence>
<dbReference type="NCBIfam" id="TIGR02866">
    <property type="entry name" value="CoxB"/>
    <property type="match status" value="1"/>
</dbReference>
<dbReference type="PANTHER" id="PTHR22888">
    <property type="entry name" value="CYTOCHROME C OXIDASE, SUBUNIT II"/>
    <property type="match status" value="1"/>
</dbReference>
<keyword evidence="3" id="KW-0813">Transport</keyword>
<evidence type="ECO:0000256" key="3">
    <source>
        <dbReference type="ARBA" id="ARBA00022448"/>
    </source>
</evidence>
<evidence type="ECO:0000256" key="6">
    <source>
        <dbReference type="ARBA" id="ARBA00022723"/>
    </source>
</evidence>
<keyword evidence="15" id="KW-0732">Signal</keyword>
<feature type="transmembrane region" description="Helical" evidence="14">
    <location>
        <begin position="40"/>
        <end position="64"/>
    </location>
</feature>
<evidence type="ECO:0000256" key="5">
    <source>
        <dbReference type="ARBA" id="ARBA00022692"/>
    </source>
</evidence>
<comment type="subcellular location">
    <subcellularLocation>
        <location evidence="1">Membrane</location>
        <topology evidence="1">Multi-pass membrane protein</topology>
    </subcellularLocation>
</comment>
<keyword evidence="6" id="KW-0479">Metal-binding</keyword>
<dbReference type="PANTHER" id="PTHR22888:SF9">
    <property type="entry name" value="CYTOCHROME C OXIDASE SUBUNIT 2"/>
    <property type="match status" value="1"/>
</dbReference>
<keyword evidence="8 14" id="KW-1133">Transmembrane helix</keyword>
<dbReference type="InterPro" id="IPR001505">
    <property type="entry name" value="Copper_CuA"/>
</dbReference>
<feature type="transmembrane region" description="Helical" evidence="14">
    <location>
        <begin position="76"/>
        <end position="99"/>
    </location>
</feature>
<dbReference type="InterPro" id="IPR008972">
    <property type="entry name" value="Cupredoxin"/>
</dbReference>
<keyword evidence="9" id="KW-0186">Copper</keyword>
<evidence type="ECO:0000256" key="7">
    <source>
        <dbReference type="ARBA" id="ARBA00022982"/>
    </source>
</evidence>
<accession>A0A091B0R6</accession>
<dbReference type="RefSeq" id="WP_026816124.1">
    <property type="nucleotide sequence ID" value="NZ_AUFF01000001.1"/>
</dbReference>
<dbReference type="GO" id="GO:0042773">
    <property type="term" value="P:ATP synthesis coupled electron transport"/>
    <property type="evidence" value="ECO:0007669"/>
    <property type="project" value="TreeGrafter"/>
</dbReference>
<dbReference type="OrthoDB" id="9781261at2"/>
<evidence type="ECO:0000256" key="2">
    <source>
        <dbReference type="ARBA" id="ARBA00007866"/>
    </source>
</evidence>
<dbReference type="GO" id="GO:0005507">
    <property type="term" value="F:copper ion binding"/>
    <property type="evidence" value="ECO:0007669"/>
    <property type="project" value="InterPro"/>
</dbReference>
<evidence type="ECO:0000256" key="9">
    <source>
        <dbReference type="ARBA" id="ARBA00023008"/>
    </source>
</evidence>
<reference evidence="17 18" key="1">
    <citation type="submission" date="2013-09" db="EMBL/GenBank/DDBJ databases">
        <title>Genome sequencing of Arenimonas composti.</title>
        <authorList>
            <person name="Chen F."/>
            <person name="Wang G."/>
        </authorList>
    </citation>
    <scope>NUCLEOTIDE SEQUENCE [LARGE SCALE GENOMIC DNA]</scope>
    <source>
        <strain evidence="17 18">TR7-09</strain>
    </source>
</reference>
<keyword evidence="7" id="KW-0249">Electron transport</keyword>
<sequence>MRRRPAAIACGVAALFAGACAGPQSSLDPAGPSAATIADLWWLMAVGAIGVWLLVMALLLIALRRSGDEAAARPKLFILGGGVVLPTVVLAALLVHGALAADRITGRGSEVAQVIEVVARQWQWEFRHLDTDGHVRAIRVDELHLPRGRLVEFRVRSEDVIHSFWIPRLGGKIDAIPGVVNTIRLRADGDGAVRGQCAEFCGREHATMAFPVRVLAADEYAAWLAAGGDAR</sequence>
<organism evidence="17 18">
    <name type="scientific">Arenimonas composti TR7-09 = DSM 18010</name>
    <dbReference type="NCBI Taxonomy" id="1121013"/>
    <lineage>
        <taxon>Bacteria</taxon>
        <taxon>Pseudomonadati</taxon>
        <taxon>Pseudomonadota</taxon>
        <taxon>Gammaproteobacteria</taxon>
        <taxon>Lysobacterales</taxon>
        <taxon>Lysobacteraceae</taxon>
        <taxon>Arenimonas</taxon>
    </lineage>
</organism>
<evidence type="ECO:0000256" key="10">
    <source>
        <dbReference type="ARBA" id="ARBA00023136"/>
    </source>
</evidence>
<dbReference type="PROSITE" id="PS51257">
    <property type="entry name" value="PROKAR_LIPOPROTEIN"/>
    <property type="match status" value="1"/>
</dbReference>
<proteinExistence type="inferred from homology"/>
<evidence type="ECO:0000256" key="12">
    <source>
        <dbReference type="ARBA" id="ARBA00031399"/>
    </source>
</evidence>
<keyword evidence="5 14" id="KW-0812">Transmembrane</keyword>
<dbReference type="eggNOG" id="COG1622">
    <property type="taxonomic scope" value="Bacteria"/>
</dbReference>
<dbReference type="PROSITE" id="PS00078">
    <property type="entry name" value="COX2"/>
    <property type="match status" value="1"/>
</dbReference>